<dbReference type="Proteomes" id="UP000016935">
    <property type="component" value="Unassembled WGS sequence"/>
</dbReference>
<feature type="transmembrane region" description="Helical" evidence="1">
    <location>
        <begin position="6"/>
        <end position="26"/>
    </location>
</feature>
<dbReference type="RefSeq" id="XP_008029131.1">
    <property type="nucleotide sequence ID" value="XM_008030940.1"/>
</dbReference>
<name>R0JQG2_EXST2</name>
<gene>
    <name evidence="2" type="ORF">SETTUDRAFT_164801</name>
</gene>
<keyword evidence="1" id="KW-0472">Membrane</keyword>
<evidence type="ECO:0000313" key="2">
    <source>
        <dbReference type="EMBL" id="EOA83413.1"/>
    </source>
</evidence>
<keyword evidence="3" id="KW-1185">Reference proteome</keyword>
<protein>
    <submittedName>
        <fullName evidence="2">Uncharacterized protein</fullName>
    </submittedName>
</protein>
<reference evidence="2 3" key="1">
    <citation type="journal article" date="2012" name="PLoS Pathog.">
        <title>Diverse lifestyles and strategies of plant pathogenesis encoded in the genomes of eighteen Dothideomycetes fungi.</title>
        <authorList>
            <person name="Ohm R.A."/>
            <person name="Feau N."/>
            <person name="Henrissat B."/>
            <person name="Schoch C.L."/>
            <person name="Horwitz B.A."/>
            <person name="Barry K.W."/>
            <person name="Condon B.J."/>
            <person name="Copeland A.C."/>
            <person name="Dhillon B."/>
            <person name="Glaser F."/>
            <person name="Hesse C.N."/>
            <person name="Kosti I."/>
            <person name="LaButti K."/>
            <person name="Lindquist E.A."/>
            <person name="Lucas S."/>
            <person name="Salamov A.A."/>
            <person name="Bradshaw R.E."/>
            <person name="Ciuffetti L."/>
            <person name="Hamelin R.C."/>
            <person name="Kema G.H.J."/>
            <person name="Lawrence C."/>
            <person name="Scott J.A."/>
            <person name="Spatafora J.W."/>
            <person name="Turgeon B.G."/>
            <person name="de Wit P.J.G.M."/>
            <person name="Zhong S."/>
            <person name="Goodwin S.B."/>
            <person name="Grigoriev I.V."/>
        </authorList>
    </citation>
    <scope>NUCLEOTIDE SEQUENCE [LARGE SCALE GENOMIC DNA]</scope>
    <source>
        <strain evidence="3">28A</strain>
    </source>
</reference>
<dbReference type="EMBL" id="KB908833">
    <property type="protein sequence ID" value="EOA83413.1"/>
    <property type="molecule type" value="Genomic_DNA"/>
</dbReference>
<dbReference type="HOGENOM" id="CLU_2978803_0_0_1"/>
<evidence type="ECO:0000313" key="3">
    <source>
        <dbReference type="Proteomes" id="UP000016935"/>
    </source>
</evidence>
<dbReference type="GeneID" id="19399245"/>
<evidence type="ECO:0000256" key="1">
    <source>
        <dbReference type="SAM" id="Phobius"/>
    </source>
</evidence>
<reference evidence="2 3" key="2">
    <citation type="journal article" date="2013" name="PLoS Genet.">
        <title>Comparative genome structure, secondary metabolite, and effector coding capacity across Cochliobolus pathogens.</title>
        <authorList>
            <person name="Condon B.J."/>
            <person name="Leng Y."/>
            <person name="Wu D."/>
            <person name="Bushley K.E."/>
            <person name="Ohm R.A."/>
            <person name="Otillar R."/>
            <person name="Martin J."/>
            <person name="Schackwitz W."/>
            <person name="Grimwood J."/>
            <person name="MohdZainudin N."/>
            <person name="Xue C."/>
            <person name="Wang R."/>
            <person name="Manning V.A."/>
            <person name="Dhillon B."/>
            <person name="Tu Z.J."/>
            <person name="Steffenson B.J."/>
            <person name="Salamov A."/>
            <person name="Sun H."/>
            <person name="Lowry S."/>
            <person name="LaButti K."/>
            <person name="Han J."/>
            <person name="Copeland A."/>
            <person name="Lindquist E."/>
            <person name="Barry K."/>
            <person name="Schmutz J."/>
            <person name="Baker S.E."/>
            <person name="Ciuffetti L.M."/>
            <person name="Grigoriev I.V."/>
            <person name="Zhong S."/>
            <person name="Turgeon B.G."/>
        </authorList>
    </citation>
    <scope>NUCLEOTIDE SEQUENCE [LARGE SCALE GENOMIC DNA]</scope>
    <source>
        <strain evidence="3">28A</strain>
    </source>
</reference>
<organism evidence="2 3">
    <name type="scientific">Exserohilum turcicum (strain 28A)</name>
    <name type="common">Northern leaf blight fungus</name>
    <name type="synonym">Setosphaeria turcica</name>
    <dbReference type="NCBI Taxonomy" id="671987"/>
    <lineage>
        <taxon>Eukaryota</taxon>
        <taxon>Fungi</taxon>
        <taxon>Dikarya</taxon>
        <taxon>Ascomycota</taxon>
        <taxon>Pezizomycotina</taxon>
        <taxon>Dothideomycetes</taxon>
        <taxon>Pleosporomycetidae</taxon>
        <taxon>Pleosporales</taxon>
        <taxon>Pleosporineae</taxon>
        <taxon>Pleosporaceae</taxon>
        <taxon>Exserohilum</taxon>
    </lineage>
</organism>
<proteinExistence type="predicted"/>
<dbReference type="AlphaFoldDB" id="R0JQG2"/>
<sequence>MSSWNAEVVIALVALLVTCIPIIFAVHRKLRGQRIRGGYETDLERRNEIALERRNTL</sequence>
<keyword evidence="1" id="KW-0812">Transmembrane</keyword>
<keyword evidence="1" id="KW-1133">Transmembrane helix</keyword>
<accession>R0JQG2</accession>